<comment type="caution">
    <text evidence="2">The sequence shown here is derived from an EMBL/GenBank/DDBJ whole genome shotgun (WGS) entry which is preliminary data.</text>
</comment>
<accession>A0A0G1VGV5</accession>
<dbReference type="Pfam" id="PF05119">
    <property type="entry name" value="Terminase_4"/>
    <property type="match status" value="1"/>
</dbReference>
<gene>
    <name evidence="2" type="ORF">UY40_C0017G0008</name>
</gene>
<reference evidence="2 3" key="1">
    <citation type="journal article" date="2015" name="Nature">
        <title>rRNA introns, odd ribosomes, and small enigmatic genomes across a large radiation of phyla.</title>
        <authorList>
            <person name="Brown C.T."/>
            <person name="Hug L.A."/>
            <person name="Thomas B.C."/>
            <person name="Sharon I."/>
            <person name="Castelle C.J."/>
            <person name="Singh A."/>
            <person name="Wilkins M.J."/>
            <person name="Williams K.H."/>
            <person name="Banfield J.F."/>
        </authorList>
    </citation>
    <scope>NUCLEOTIDE SEQUENCE [LARGE SCALE GENOMIC DNA]</scope>
</reference>
<organism evidence="2 3">
    <name type="scientific">candidate division CPR1 bacterium GW2011_GWC1_49_13</name>
    <dbReference type="NCBI Taxonomy" id="1618342"/>
    <lineage>
        <taxon>Bacteria</taxon>
        <taxon>candidate division CPR1</taxon>
    </lineage>
</organism>
<protein>
    <submittedName>
        <fullName evidence="2">Phage terminase, small subunit, P27 family</fullName>
    </submittedName>
</protein>
<feature type="region of interest" description="Disordered" evidence="1">
    <location>
        <begin position="26"/>
        <end position="49"/>
    </location>
</feature>
<dbReference type="InterPro" id="IPR006448">
    <property type="entry name" value="Phage_term_ssu_P27"/>
</dbReference>
<name>A0A0G1VGV5_9BACT</name>
<evidence type="ECO:0000256" key="1">
    <source>
        <dbReference type="SAM" id="MobiDB-lite"/>
    </source>
</evidence>
<evidence type="ECO:0000313" key="3">
    <source>
        <dbReference type="Proteomes" id="UP000034119"/>
    </source>
</evidence>
<dbReference type="AlphaFoldDB" id="A0A0G1VGV5"/>
<evidence type="ECO:0000313" key="2">
    <source>
        <dbReference type="EMBL" id="KKW05515.1"/>
    </source>
</evidence>
<proteinExistence type="predicted"/>
<sequence length="152" mass="17035">FTRAPAFGVGHMGRMKKPLALVRLEGNKGKRKLPKPEQEVREPAGTPDCPDWLLPEAKAEWGRLVPYLVASRLFTHFDRGQFAAYCQTWARWRAAETQKGTKVPVSRALEYVRELRQQAREFGLTPSARARLVLPAEMSNDEMGDLISGTGG</sequence>
<dbReference type="EMBL" id="LCPW01000017">
    <property type="protein sequence ID" value="KKW05515.1"/>
    <property type="molecule type" value="Genomic_DNA"/>
</dbReference>
<dbReference type="STRING" id="1618342.UY40_C0017G0008"/>
<dbReference type="Proteomes" id="UP000034119">
    <property type="component" value="Unassembled WGS sequence"/>
</dbReference>
<feature type="non-terminal residue" evidence="2">
    <location>
        <position position="1"/>
    </location>
</feature>